<protein>
    <submittedName>
        <fullName evidence="1">Uncharacterized protein</fullName>
    </submittedName>
</protein>
<name>A0A0F9B9N1_9ZZZZ</name>
<evidence type="ECO:0000313" key="1">
    <source>
        <dbReference type="EMBL" id="KKK81161.1"/>
    </source>
</evidence>
<proteinExistence type="predicted"/>
<dbReference type="AlphaFoldDB" id="A0A0F9B9N1"/>
<reference evidence="1" key="1">
    <citation type="journal article" date="2015" name="Nature">
        <title>Complex archaea that bridge the gap between prokaryotes and eukaryotes.</title>
        <authorList>
            <person name="Spang A."/>
            <person name="Saw J.H."/>
            <person name="Jorgensen S.L."/>
            <person name="Zaremba-Niedzwiedzka K."/>
            <person name="Martijn J."/>
            <person name="Lind A.E."/>
            <person name="van Eijk R."/>
            <person name="Schleper C."/>
            <person name="Guy L."/>
            <person name="Ettema T.J."/>
        </authorList>
    </citation>
    <scope>NUCLEOTIDE SEQUENCE</scope>
</reference>
<dbReference type="EMBL" id="LAZR01053247">
    <property type="protein sequence ID" value="KKK81161.1"/>
    <property type="molecule type" value="Genomic_DNA"/>
</dbReference>
<comment type="caution">
    <text evidence="1">The sequence shown here is derived from an EMBL/GenBank/DDBJ whole genome shotgun (WGS) entry which is preliminary data.</text>
</comment>
<organism evidence="1">
    <name type="scientific">marine sediment metagenome</name>
    <dbReference type="NCBI Taxonomy" id="412755"/>
    <lineage>
        <taxon>unclassified sequences</taxon>
        <taxon>metagenomes</taxon>
        <taxon>ecological metagenomes</taxon>
    </lineage>
</organism>
<gene>
    <name evidence="1" type="ORF">LCGC14_2816260</name>
</gene>
<accession>A0A0F9B9N1</accession>
<sequence>MRHFQADDGFWFGSTCVRFEGALGEPYVAFSDYPAEGENSWYRTQPFYSSIDMLYVEKESYGRLLVSTTSGNIIILDTEDTFSSPYQESDLSSFIQTSGVVITGLDTLRIY</sequence>